<dbReference type="GO" id="GO:0070967">
    <property type="term" value="F:coenzyme F420 binding"/>
    <property type="evidence" value="ECO:0007669"/>
    <property type="project" value="TreeGrafter"/>
</dbReference>
<dbReference type="InterPro" id="IPR012349">
    <property type="entry name" value="Split_barrel_FMN-bd"/>
</dbReference>
<dbReference type="Proteomes" id="UP000270299">
    <property type="component" value="Unassembled WGS sequence"/>
</dbReference>
<protein>
    <submittedName>
        <fullName evidence="3">Nitroreductase family deazaflavin-dependent oxidoreductase</fullName>
    </submittedName>
</protein>
<dbReference type="NCBIfam" id="TIGR00026">
    <property type="entry name" value="hi_GC_TIGR00026"/>
    <property type="match status" value="1"/>
</dbReference>
<dbReference type="AlphaFoldDB" id="A0A3L6ZVC7"/>
<comment type="caution">
    <text evidence="3">The sequence shown here is derived from an EMBL/GenBank/DDBJ whole genome shotgun (WGS) entry which is preliminary data.</text>
</comment>
<name>A0A3L6ZVC7_9MICO</name>
<dbReference type="InterPro" id="IPR004378">
    <property type="entry name" value="F420H2_quin_Rdtase"/>
</dbReference>
<accession>A0A3L6ZVC7</accession>
<keyword evidence="4" id="KW-1185">Reference proteome</keyword>
<gene>
    <name evidence="3" type="ORF">D9V29_07635</name>
</gene>
<proteinExistence type="inferred from homology"/>
<reference evidence="3 4" key="1">
    <citation type="submission" date="2018-10" db="EMBL/GenBank/DDBJ databases">
        <authorList>
            <person name="Li J."/>
        </authorList>
    </citation>
    <scope>NUCLEOTIDE SEQUENCE [LARGE SCALE GENOMIC DNA]</scope>
    <source>
        <strain evidence="3 4">CCTCC AB209002</strain>
    </source>
</reference>
<evidence type="ECO:0000256" key="1">
    <source>
        <dbReference type="ARBA" id="ARBA00008710"/>
    </source>
</evidence>
<organism evidence="3 4">
    <name type="scientific">Mycetocola manganoxydans</name>
    <dbReference type="NCBI Taxonomy" id="699879"/>
    <lineage>
        <taxon>Bacteria</taxon>
        <taxon>Bacillati</taxon>
        <taxon>Actinomycetota</taxon>
        <taxon>Actinomycetes</taxon>
        <taxon>Micrococcales</taxon>
        <taxon>Microbacteriaceae</taxon>
        <taxon>Mycetocola</taxon>
    </lineage>
</organism>
<evidence type="ECO:0000313" key="4">
    <source>
        <dbReference type="Proteomes" id="UP000270299"/>
    </source>
</evidence>
<evidence type="ECO:0000256" key="2">
    <source>
        <dbReference type="ARBA" id="ARBA00049106"/>
    </source>
</evidence>
<evidence type="ECO:0000313" key="3">
    <source>
        <dbReference type="EMBL" id="RLP71799.1"/>
    </source>
</evidence>
<comment type="similarity">
    <text evidence="1">Belongs to the F420H(2)-dependent quinone reductase family.</text>
</comment>
<dbReference type="PANTHER" id="PTHR39428">
    <property type="entry name" value="F420H(2)-DEPENDENT QUINONE REDUCTASE RV1261C"/>
    <property type="match status" value="1"/>
</dbReference>
<dbReference type="OrthoDB" id="8225825at2"/>
<sequence length="138" mass="15482">MNGVHRILLAVSGGKIGRKFGRMIVVELHTIGRTSNKRRSTMLTAPIFGNGTYVLVASKGGDRRNPQWYTNLTVNPEVELTVDGTTSRFIARTATDDERQRMWPEIVTSYSGYAGYQRRTDRQIPVVICEPVGDDIRP</sequence>
<dbReference type="Pfam" id="PF04075">
    <property type="entry name" value="F420H2_quin_red"/>
    <property type="match status" value="1"/>
</dbReference>
<dbReference type="GO" id="GO:0016491">
    <property type="term" value="F:oxidoreductase activity"/>
    <property type="evidence" value="ECO:0007669"/>
    <property type="project" value="InterPro"/>
</dbReference>
<dbReference type="EMBL" id="RCUV01000007">
    <property type="protein sequence ID" value="RLP71799.1"/>
    <property type="molecule type" value="Genomic_DNA"/>
</dbReference>
<dbReference type="GO" id="GO:0005886">
    <property type="term" value="C:plasma membrane"/>
    <property type="evidence" value="ECO:0007669"/>
    <property type="project" value="TreeGrafter"/>
</dbReference>
<dbReference type="PANTHER" id="PTHR39428:SF3">
    <property type="entry name" value="DEAZAFLAVIN-DEPENDENT NITROREDUCTASE"/>
    <property type="match status" value="1"/>
</dbReference>
<comment type="catalytic activity">
    <reaction evidence="2">
        <text>oxidized coenzyme F420-(gamma-L-Glu)(n) + a quinol + H(+) = reduced coenzyme F420-(gamma-L-Glu)(n) + a quinone</text>
        <dbReference type="Rhea" id="RHEA:39663"/>
        <dbReference type="Rhea" id="RHEA-COMP:12939"/>
        <dbReference type="Rhea" id="RHEA-COMP:14378"/>
        <dbReference type="ChEBI" id="CHEBI:15378"/>
        <dbReference type="ChEBI" id="CHEBI:24646"/>
        <dbReference type="ChEBI" id="CHEBI:132124"/>
        <dbReference type="ChEBI" id="CHEBI:133980"/>
        <dbReference type="ChEBI" id="CHEBI:139511"/>
    </reaction>
</comment>
<dbReference type="Gene3D" id="2.30.110.10">
    <property type="entry name" value="Electron Transport, Fmn-binding Protein, Chain A"/>
    <property type="match status" value="1"/>
</dbReference>